<evidence type="ECO:0000256" key="1">
    <source>
        <dbReference type="ARBA" id="ARBA00012528"/>
    </source>
</evidence>
<keyword evidence="3" id="KW-0812">Transmembrane</keyword>
<dbReference type="Proteomes" id="UP000277294">
    <property type="component" value="Unassembled WGS sequence"/>
</dbReference>
<dbReference type="EMBL" id="UWPJ01000023">
    <property type="protein sequence ID" value="VCU70955.1"/>
    <property type="molecule type" value="Genomic_DNA"/>
</dbReference>
<dbReference type="GO" id="GO:0005886">
    <property type="term" value="C:plasma membrane"/>
    <property type="evidence" value="ECO:0007669"/>
    <property type="project" value="TreeGrafter"/>
</dbReference>
<dbReference type="InterPro" id="IPR043128">
    <property type="entry name" value="Rev_trsase/Diguanyl_cyclase"/>
</dbReference>
<keyword evidence="3" id="KW-0472">Membrane</keyword>
<dbReference type="InterPro" id="IPR050469">
    <property type="entry name" value="Diguanylate_Cyclase"/>
</dbReference>
<dbReference type="InterPro" id="IPR029787">
    <property type="entry name" value="Nucleotide_cyclase"/>
</dbReference>
<feature type="transmembrane region" description="Helical" evidence="3">
    <location>
        <begin position="27"/>
        <end position="51"/>
    </location>
</feature>
<dbReference type="PANTHER" id="PTHR45138">
    <property type="entry name" value="REGULATORY COMPONENTS OF SENSORY TRANSDUCTION SYSTEM"/>
    <property type="match status" value="1"/>
</dbReference>
<evidence type="ECO:0000256" key="3">
    <source>
        <dbReference type="SAM" id="Phobius"/>
    </source>
</evidence>
<organism evidence="5 6">
    <name type="scientific">Pigmentiphaga humi</name>
    <dbReference type="NCBI Taxonomy" id="2478468"/>
    <lineage>
        <taxon>Bacteria</taxon>
        <taxon>Pseudomonadati</taxon>
        <taxon>Pseudomonadota</taxon>
        <taxon>Betaproteobacteria</taxon>
        <taxon>Burkholderiales</taxon>
        <taxon>Alcaligenaceae</taxon>
        <taxon>Pigmentiphaga</taxon>
    </lineage>
</organism>
<gene>
    <name evidence="5" type="primary">ydaM_2</name>
    <name evidence="5" type="ORF">PIGHUM_03035</name>
</gene>
<comment type="catalytic activity">
    <reaction evidence="2">
        <text>2 GTP = 3',3'-c-di-GMP + 2 diphosphate</text>
        <dbReference type="Rhea" id="RHEA:24898"/>
        <dbReference type="ChEBI" id="CHEBI:33019"/>
        <dbReference type="ChEBI" id="CHEBI:37565"/>
        <dbReference type="ChEBI" id="CHEBI:58805"/>
        <dbReference type="EC" id="2.7.7.65"/>
    </reaction>
</comment>
<dbReference type="GO" id="GO:0043709">
    <property type="term" value="P:cell adhesion involved in single-species biofilm formation"/>
    <property type="evidence" value="ECO:0007669"/>
    <property type="project" value="TreeGrafter"/>
</dbReference>
<dbReference type="EC" id="2.7.7.65" evidence="1"/>
<reference evidence="5 6" key="1">
    <citation type="submission" date="2018-10" db="EMBL/GenBank/DDBJ databases">
        <authorList>
            <person name="Criscuolo A."/>
        </authorList>
    </citation>
    <scope>NUCLEOTIDE SEQUENCE [LARGE SCALE GENOMIC DNA]</scope>
    <source>
        <strain evidence="5">DnA1</strain>
    </source>
</reference>
<dbReference type="OrthoDB" id="9813903at2"/>
<dbReference type="CDD" id="cd01949">
    <property type="entry name" value="GGDEF"/>
    <property type="match status" value="1"/>
</dbReference>
<keyword evidence="5" id="KW-0808">Transferase</keyword>
<evidence type="ECO:0000256" key="2">
    <source>
        <dbReference type="ARBA" id="ARBA00034247"/>
    </source>
</evidence>
<dbReference type="PROSITE" id="PS50887">
    <property type="entry name" value="GGDEF"/>
    <property type="match status" value="1"/>
</dbReference>
<dbReference type="AlphaFoldDB" id="A0A3P4B704"/>
<dbReference type="RefSeq" id="WP_124080411.1">
    <property type="nucleotide sequence ID" value="NZ_UWPJ01000023.1"/>
</dbReference>
<dbReference type="GO" id="GO:0052621">
    <property type="term" value="F:diguanylate cyclase activity"/>
    <property type="evidence" value="ECO:0007669"/>
    <property type="project" value="UniProtKB-EC"/>
</dbReference>
<evidence type="ECO:0000313" key="5">
    <source>
        <dbReference type="EMBL" id="VCU70955.1"/>
    </source>
</evidence>
<dbReference type="GO" id="GO:1902201">
    <property type="term" value="P:negative regulation of bacterial-type flagellum-dependent cell motility"/>
    <property type="evidence" value="ECO:0007669"/>
    <property type="project" value="TreeGrafter"/>
</dbReference>
<dbReference type="Gene3D" id="3.30.70.270">
    <property type="match status" value="1"/>
</dbReference>
<dbReference type="PANTHER" id="PTHR45138:SF9">
    <property type="entry name" value="DIGUANYLATE CYCLASE DGCM-RELATED"/>
    <property type="match status" value="1"/>
</dbReference>
<keyword evidence="6" id="KW-1185">Reference proteome</keyword>
<keyword evidence="5" id="KW-0548">Nucleotidyltransferase</keyword>
<dbReference type="Pfam" id="PF00990">
    <property type="entry name" value="GGDEF"/>
    <property type="match status" value="1"/>
</dbReference>
<dbReference type="NCBIfam" id="TIGR00254">
    <property type="entry name" value="GGDEF"/>
    <property type="match status" value="1"/>
</dbReference>
<feature type="domain" description="GGDEF" evidence="4">
    <location>
        <begin position="119"/>
        <end position="250"/>
    </location>
</feature>
<dbReference type="SUPFAM" id="SSF55073">
    <property type="entry name" value="Nucleotide cyclase"/>
    <property type="match status" value="1"/>
</dbReference>
<protein>
    <recommendedName>
        <fullName evidence="1">diguanylate cyclase</fullName>
        <ecNumber evidence="1">2.7.7.65</ecNumber>
    </recommendedName>
</protein>
<accession>A0A3P4B704</accession>
<sequence>MPNSPSRNRWRVRGEITSRREVFQRTIVTTLLVIVAADLIDLCINLIYAPFQIVRSAIQTTLIASVLGSSVIYIMAMGNYKLYQMKSHLANLNRLDPHTGLLNRRAFIELAETALASARPHVLMLADVDAFKRINDIYGHPTGDHVIVTLARLMRSVFGPPCEVARMGGEEFSALLVPATLEEAVRLAEAFVRQVAVADFSMNGPPLHVSVSVGLIPIARGASFADIYARADQAMYRAKADGGNRVKVAS</sequence>
<evidence type="ECO:0000313" key="6">
    <source>
        <dbReference type="Proteomes" id="UP000277294"/>
    </source>
</evidence>
<dbReference type="SMART" id="SM00267">
    <property type="entry name" value="GGDEF"/>
    <property type="match status" value="1"/>
</dbReference>
<feature type="transmembrane region" description="Helical" evidence="3">
    <location>
        <begin position="57"/>
        <end position="76"/>
    </location>
</feature>
<proteinExistence type="predicted"/>
<evidence type="ECO:0000259" key="4">
    <source>
        <dbReference type="PROSITE" id="PS50887"/>
    </source>
</evidence>
<name>A0A3P4B704_9BURK</name>
<dbReference type="InterPro" id="IPR000160">
    <property type="entry name" value="GGDEF_dom"/>
</dbReference>
<keyword evidence="3" id="KW-1133">Transmembrane helix</keyword>